<sequence length="34" mass="4038">MPPPAIFNHQFFYIQIVIFIVINKKTAFHFGVMK</sequence>
<dbReference type="EMBL" id="UFYH01000002">
    <property type="protein sequence ID" value="STE84763.1"/>
    <property type="molecule type" value="Genomic_DNA"/>
</dbReference>
<accession>A0ABY1W7U9</accession>
<evidence type="ECO:0000313" key="3">
    <source>
        <dbReference type="Proteomes" id="UP000254849"/>
    </source>
</evidence>
<name>A0ABY1W7U9_9ENTR</name>
<evidence type="ECO:0008006" key="4">
    <source>
        <dbReference type="Google" id="ProtNLM"/>
    </source>
</evidence>
<feature type="transmembrane region" description="Helical" evidence="1">
    <location>
        <begin position="12"/>
        <end position="32"/>
    </location>
</feature>
<organism evidence="2 3">
    <name type="scientific">Cronobacter universalis NCTC 9529</name>
    <dbReference type="NCBI Taxonomy" id="1074000"/>
    <lineage>
        <taxon>Bacteria</taxon>
        <taxon>Pseudomonadati</taxon>
        <taxon>Pseudomonadota</taxon>
        <taxon>Gammaproteobacteria</taxon>
        <taxon>Enterobacterales</taxon>
        <taxon>Enterobacteriaceae</taxon>
        <taxon>Cronobacter</taxon>
    </lineage>
</organism>
<keyword evidence="3" id="KW-1185">Reference proteome</keyword>
<dbReference type="Proteomes" id="UP000254849">
    <property type="component" value="Unassembled WGS sequence"/>
</dbReference>
<keyword evidence="1" id="KW-0812">Transmembrane</keyword>
<gene>
    <name evidence="2" type="ORF">NCTC9529_04125</name>
</gene>
<comment type="caution">
    <text evidence="2">The sequence shown here is derived from an EMBL/GenBank/DDBJ whole genome shotgun (WGS) entry which is preliminary data.</text>
</comment>
<evidence type="ECO:0000313" key="2">
    <source>
        <dbReference type="EMBL" id="STE84763.1"/>
    </source>
</evidence>
<reference evidence="2 3" key="1">
    <citation type="submission" date="2018-06" db="EMBL/GenBank/DDBJ databases">
        <authorList>
            <consortium name="Pathogen Informatics"/>
            <person name="Doyle S."/>
        </authorList>
    </citation>
    <scope>NUCLEOTIDE SEQUENCE [LARGE SCALE GENOMIC DNA]</scope>
    <source>
        <strain evidence="3">NCTC 9529</strain>
    </source>
</reference>
<evidence type="ECO:0000256" key="1">
    <source>
        <dbReference type="SAM" id="Phobius"/>
    </source>
</evidence>
<protein>
    <recommendedName>
        <fullName evidence="4">PheST operon leader peptide PheM</fullName>
    </recommendedName>
</protein>
<proteinExistence type="predicted"/>
<keyword evidence="1" id="KW-0472">Membrane</keyword>
<keyword evidence="1" id="KW-1133">Transmembrane helix</keyword>